<evidence type="ECO:0000313" key="5">
    <source>
        <dbReference type="EMBL" id="MEI2681826.1"/>
    </source>
</evidence>
<evidence type="ECO:0000256" key="1">
    <source>
        <dbReference type="ARBA" id="ARBA00023125"/>
    </source>
</evidence>
<accession>A0ABU8DE87</accession>
<dbReference type="Pfam" id="PF00486">
    <property type="entry name" value="Trans_reg_C"/>
    <property type="match status" value="1"/>
</dbReference>
<dbReference type="InterPro" id="IPR016032">
    <property type="entry name" value="Sig_transdc_resp-reg_C-effctor"/>
</dbReference>
<keyword evidence="6" id="KW-1185">Reference proteome</keyword>
<dbReference type="SMART" id="SM00862">
    <property type="entry name" value="Trans_reg_C"/>
    <property type="match status" value="1"/>
</dbReference>
<dbReference type="CDD" id="cd00383">
    <property type="entry name" value="trans_reg_C"/>
    <property type="match status" value="1"/>
</dbReference>
<dbReference type="RefSeq" id="WP_048914615.1">
    <property type="nucleotide sequence ID" value="NZ_JBANEI010000004.1"/>
</dbReference>
<reference evidence="5 6" key="1">
    <citation type="submission" date="2024-02" db="EMBL/GenBank/DDBJ databases">
        <title>First report Erwinia aphidicola in onion in Chile.</title>
        <authorList>
            <person name="Valenzuela M."/>
            <person name="Pena M."/>
            <person name="Dutta B."/>
        </authorList>
    </citation>
    <scope>NUCLEOTIDE SEQUENCE [LARGE SCALE GENOMIC DNA]</scope>
    <source>
        <strain evidence="5 6">QCJ3A</strain>
    </source>
</reference>
<evidence type="ECO:0000256" key="3">
    <source>
        <dbReference type="SAM" id="Phobius"/>
    </source>
</evidence>
<keyword evidence="3" id="KW-0812">Transmembrane</keyword>
<dbReference type="EMBL" id="JBANEI010000004">
    <property type="protein sequence ID" value="MEI2681826.1"/>
    <property type="molecule type" value="Genomic_DNA"/>
</dbReference>
<proteinExistence type="predicted"/>
<keyword evidence="1 2" id="KW-0238">DNA-binding</keyword>
<evidence type="ECO:0000259" key="4">
    <source>
        <dbReference type="PROSITE" id="PS51755"/>
    </source>
</evidence>
<dbReference type="GeneID" id="89474412"/>
<evidence type="ECO:0000256" key="2">
    <source>
        <dbReference type="PROSITE-ProRule" id="PRU01091"/>
    </source>
</evidence>
<organism evidence="5 6">
    <name type="scientific">Erwinia aphidicola</name>
    <dbReference type="NCBI Taxonomy" id="68334"/>
    <lineage>
        <taxon>Bacteria</taxon>
        <taxon>Pseudomonadati</taxon>
        <taxon>Pseudomonadota</taxon>
        <taxon>Gammaproteobacteria</taxon>
        <taxon>Enterobacterales</taxon>
        <taxon>Erwiniaceae</taxon>
        <taxon>Erwinia</taxon>
    </lineage>
</organism>
<dbReference type="InterPro" id="IPR001867">
    <property type="entry name" value="OmpR/PhoB-type_DNA-bd"/>
</dbReference>
<name>A0ABU8DE87_ERWAP</name>
<dbReference type="SUPFAM" id="SSF46894">
    <property type="entry name" value="C-terminal effector domain of the bipartite response regulators"/>
    <property type="match status" value="1"/>
</dbReference>
<comment type="caution">
    <text evidence="5">The sequence shown here is derived from an EMBL/GenBank/DDBJ whole genome shotgun (WGS) entry which is preliminary data.</text>
</comment>
<feature type="DNA-binding region" description="OmpR/PhoB-type" evidence="2">
    <location>
        <begin position="2"/>
        <end position="102"/>
    </location>
</feature>
<gene>
    <name evidence="5" type="ORF">V8N49_09155</name>
</gene>
<feature type="domain" description="OmpR/PhoB-type" evidence="4">
    <location>
        <begin position="2"/>
        <end position="102"/>
    </location>
</feature>
<sequence length="297" mass="33990">MTPYCIIHHWYVDFSVGTLTHKNTGEQRRLGEFQIRLLQVLAEHAGEILSRDELNQLVWERRVIGNNSLPNAIHALRVALEDDGKQQKIIKTIPKKGYILEKEYCQFVPVPELDDVEENPFFNRLPTQSIAPEAPATDGQLLDNQPAVVARDRASFWRWLVPLQALVLLVILAWIVWPYVTPPAQQLKRNDATVYSNIRLQELVTRGEPSAGIELNKQLGPTLFMLNQHLKNQDVTMDVVYAFDGTSLNYTLTLKNACGQKQLAMKVLNWRTNSNVLSALIYRETERKFNEMANCVN</sequence>
<dbReference type="Gene3D" id="1.10.10.10">
    <property type="entry name" value="Winged helix-like DNA-binding domain superfamily/Winged helix DNA-binding domain"/>
    <property type="match status" value="1"/>
</dbReference>
<dbReference type="InterPro" id="IPR036388">
    <property type="entry name" value="WH-like_DNA-bd_sf"/>
</dbReference>
<dbReference type="Proteomes" id="UP001306592">
    <property type="component" value="Unassembled WGS sequence"/>
</dbReference>
<evidence type="ECO:0000313" key="6">
    <source>
        <dbReference type="Proteomes" id="UP001306592"/>
    </source>
</evidence>
<feature type="transmembrane region" description="Helical" evidence="3">
    <location>
        <begin position="159"/>
        <end position="180"/>
    </location>
</feature>
<dbReference type="PROSITE" id="PS51755">
    <property type="entry name" value="OMPR_PHOB"/>
    <property type="match status" value="1"/>
</dbReference>
<protein>
    <submittedName>
        <fullName evidence="5">Transcriptional regulator</fullName>
    </submittedName>
</protein>
<keyword evidence="3" id="KW-0472">Membrane</keyword>
<keyword evidence="3" id="KW-1133">Transmembrane helix</keyword>